<protein>
    <recommendedName>
        <fullName evidence="7">AP2/ERF domain-containing protein</fullName>
    </recommendedName>
</protein>
<dbReference type="Proteomes" id="UP000095767">
    <property type="component" value="Unassembled WGS sequence"/>
</dbReference>
<dbReference type="PANTHER" id="PTHR31190:SF421">
    <property type="entry name" value="ETHYLENE-RESPONSIVE TRANSCRIPTION FACTOR ERF110"/>
    <property type="match status" value="1"/>
</dbReference>
<gene>
    <name evidence="8" type="ORF">BAE44_0003836</name>
</gene>
<comment type="caution">
    <text evidence="8">The sequence shown here is derived from an EMBL/GenBank/DDBJ whole genome shotgun (WGS) entry which is preliminary data.</text>
</comment>
<proteinExistence type="predicted"/>
<feature type="domain" description="AP2/ERF" evidence="7">
    <location>
        <begin position="1"/>
        <end position="31"/>
    </location>
</feature>
<feature type="compositionally biased region" description="Pro residues" evidence="6">
    <location>
        <begin position="161"/>
        <end position="170"/>
    </location>
</feature>
<dbReference type="Gene3D" id="3.30.730.10">
    <property type="entry name" value="AP2/ERF domain"/>
    <property type="match status" value="1"/>
</dbReference>
<dbReference type="InterPro" id="IPR044808">
    <property type="entry name" value="ERF_plant"/>
</dbReference>
<dbReference type="GO" id="GO:0003677">
    <property type="term" value="F:DNA binding"/>
    <property type="evidence" value="ECO:0007669"/>
    <property type="project" value="UniProtKB-KW"/>
</dbReference>
<dbReference type="OrthoDB" id="696768at2759"/>
<name>A0A1E5WCP5_9POAL</name>
<dbReference type="SMART" id="SM00380">
    <property type="entry name" value="AP2"/>
    <property type="match status" value="1"/>
</dbReference>
<dbReference type="GO" id="GO:0003700">
    <property type="term" value="F:DNA-binding transcription factor activity"/>
    <property type="evidence" value="ECO:0007669"/>
    <property type="project" value="InterPro"/>
</dbReference>
<evidence type="ECO:0000259" key="7">
    <source>
        <dbReference type="PROSITE" id="PS51032"/>
    </source>
</evidence>
<dbReference type="GO" id="GO:0005634">
    <property type="term" value="C:nucleus"/>
    <property type="evidence" value="ECO:0007669"/>
    <property type="project" value="UniProtKB-SubCell"/>
</dbReference>
<evidence type="ECO:0000313" key="9">
    <source>
        <dbReference type="Proteomes" id="UP000095767"/>
    </source>
</evidence>
<evidence type="ECO:0000256" key="4">
    <source>
        <dbReference type="ARBA" id="ARBA00023163"/>
    </source>
</evidence>
<keyword evidence="9" id="KW-1185">Reference proteome</keyword>
<dbReference type="PANTHER" id="PTHR31190">
    <property type="entry name" value="DNA-BINDING DOMAIN"/>
    <property type="match status" value="1"/>
</dbReference>
<evidence type="ECO:0000256" key="5">
    <source>
        <dbReference type="ARBA" id="ARBA00023242"/>
    </source>
</evidence>
<feature type="region of interest" description="Disordered" evidence="6">
    <location>
        <begin position="86"/>
        <end position="170"/>
    </location>
</feature>
<evidence type="ECO:0000256" key="1">
    <source>
        <dbReference type="ARBA" id="ARBA00004123"/>
    </source>
</evidence>
<keyword evidence="2" id="KW-0805">Transcription regulation</keyword>
<dbReference type="EMBL" id="LWDX02013112">
    <property type="protein sequence ID" value="OEL35145.1"/>
    <property type="molecule type" value="Genomic_DNA"/>
</dbReference>
<evidence type="ECO:0000313" key="8">
    <source>
        <dbReference type="EMBL" id="OEL35145.1"/>
    </source>
</evidence>
<keyword evidence="3" id="KW-0238">DNA-binding</keyword>
<dbReference type="PROSITE" id="PS51032">
    <property type="entry name" value="AP2_ERF"/>
    <property type="match status" value="1"/>
</dbReference>
<accession>A0A1E5WCP5</accession>
<organism evidence="8 9">
    <name type="scientific">Dichanthelium oligosanthes</name>
    <dbReference type="NCBI Taxonomy" id="888268"/>
    <lineage>
        <taxon>Eukaryota</taxon>
        <taxon>Viridiplantae</taxon>
        <taxon>Streptophyta</taxon>
        <taxon>Embryophyta</taxon>
        <taxon>Tracheophyta</taxon>
        <taxon>Spermatophyta</taxon>
        <taxon>Magnoliopsida</taxon>
        <taxon>Liliopsida</taxon>
        <taxon>Poales</taxon>
        <taxon>Poaceae</taxon>
        <taxon>PACMAD clade</taxon>
        <taxon>Panicoideae</taxon>
        <taxon>Panicodae</taxon>
        <taxon>Paniceae</taxon>
        <taxon>Dichantheliinae</taxon>
        <taxon>Dichanthelium</taxon>
    </lineage>
</organism>
<dbReference type="InterPro" id="IPR001471">
    <property type="entry name" value="AP2/ERF_dom"/>
</dbReference>
<keyword evidence="4" id="KW-0804">Transcription</keyword>
<feature type="compositionally biased region" description="Low complexity" evidence="6">
    <location>
        <begin position="108"/>
        <end position="132"/>
    </location>
</feature>
<reference evidence="8 9" key="1">
    <citation type="submission" date="2016-09" db="EMBL/GenBank/DDBJ databases">
        <title>The draft genome of Dichanthelium oligosanthes: A C3 panicoid grass species.</title>
        <authorList>
            <person name="Studer A.J."/>
            <person name="Schnable J.C."/>
            <person name="Brutnell T.P."/>
        </authorList>
    </citation>
    <scope>NUCLEOTIDE SEQUENCE [LARGE SCALE GENOMIC DNA]</scope>
    <source>
        <strain evidence="9">cv. Kellogg 1175</strain>
        <tissue evidence="8">Leaf</tissue>
    </source>
</reference>
<feature type="non-terminal residue" evidence="8">
    <location>
        <position position="1"/>
    </location>
</feature>
<dbReference type="InterPro" id="IPR036955">
    <property type="entry name" value="AP2/ERF_dom_sf"/>
</dbReference>
<dbReference type="InterPro" id="IPR016177">
    <property type="entry name" value="DNA-bd_dom_sf"/>
</dbReference>
<keyword evidence="5" id="KW-0539">Nucleus</keyword>
<sequence length="170" mass="17216">LGTFDTAEAAARAYDQAALGFRGSRAKLNFPESATLFPSSAPQAAAAPPPPLPPQRPEALLESQALAGGGGGAEYSEYARFLQGAGEPPRFYEPTARGPQPPAVTAAPGSSSFPVFFSFGGGEASESNSAGSHQWWPQGSGDVGAGHPSPPATLAGSGWWPAPPRDPSVG</sequence>
<dbReference type="GO" id="GO:0009873">
    <property type="term" value="P:ethylene-activated signaling pathway"/>
    <property type="evidence" value="ECO:0007669"/>
    <property type="project" value="InterPro"/>
</dbReference>
<evidence type="ECO:0000256" key="3">
    <source>
        <dbReference type="ARBA" id="ARBA00023125"/>
    </source>
</evidence>
<dbReference type="SUPFAM" id="SSF54171">
    <property type="entry name" value="DNA-binding domain"/>
    <property type="match status" value="1"/>
</dbReference>
<evidence type="ECO:0000256" key="6">
    <source>
        <dbReference type="SAM" id="MobiDB-lite"/>
    </source>
</evidence>
<dbReference type="STRING" id="888268.A0A1E5WCP5"/>
<comment type="subcellular location">
    <subcellularLocation>
        <location evidence="1">Nucleus</location>
    </subcellularLocation>
</comment>
<evidence type="ECO:0000256" key="2">
    <source>
        <dbReference type="ARBA" id="ARBA00023015"/>
    </source>
</evidence>
<dbReference type="AlphaFoldDB" id="A0A1E5WCP5"/>